<feature type="non-terminal residue" evidence="2">
    <location>
        <position position="1"/>
    </location>
</feature>
<sequence length="65" mass="7049">FMQPAGSEGRSSHGEDVEIPSRSVVEATKLIRIEEEVGLVFHGAEGEDLGRTVVMEGRDHAEKEG</sequence>
<accession>A0A392UU27</accession>
<dbReference type="Proteomes" id="UP000265520">
    <property type="component" value="Unassembled WGS sequence"/>
</dbReference>
<reference evidence="2 3" key="1">
    <citation type="journal article" date="2018" name="Front. Plant Sci.">
        <title>Red Clover (Trifolium pratense) and Zigzag Clover (T. medium) - A Picture of Genomic Similarities and Differences.</title>
        <authorList>
            <person name="Dluhosova J."/>
            <person name="Istvanek J."/>
            <person name="Nedelnik J."/>
            <person name="Repkova J."/>
        </authorList>
    </citation>
    <scope>NUCLEOTIDE SEQUENCE [LARGE SCALE GENOMIC DNA]</scope>
    <source>
        <strain evidence="3">cv. 10/8</strain>
        <tissue evidence="2">Leaf</tissue>
    </source>
</reference>
<organism evidence="2 3">
    <name type="scientific">Trifolium medium</name>
    <dbReference type="NCBI Taxonomy" id="97028"/>
    <lineage>
        <taxon>Eukaryota</taxon>
        <taxon>Viridiplantae</taxon>
        <taxon>Streptophyta</taxon>
        <taxon>Embryophyta</taxon>
        <taxon>Tracheophyta</taxon>
        <taxon>Spermatophyta</taxon>
        <taxon>Magnoliopsida</taxon>
        <taxon>eudicotyledons</taxon>
        <taxon>Gunneridae</taxon>
        <taxon>Pentapetalae</taxon>
        <taxon>rosids</taxon>
        <taxon>fabids</taxon>
        <taxon>Fabales</taxon>
        <taxon>Fabaceae</taxon>
        <taxon>Papilionoideae</taxon>
        <taxon>50 kb inversion clade</taxon>
        <taxon>NPAAA clade</taxon>
        <taxon>Hologalegina</taxon>
        <taxon>IRL clade</taxon>
        <taxon>Trifolieae</taxon>
        <taxon>Trifolium</taxon>
    </lineage>
</organism>
<evidence type="ECO:0000313" key="3">
    <source>
        <dbReference type="Proteomes" id="UP000265520"/>
    </source>
</evidence>
<gene>
    <name evidence="2" type="ORF">A2U01_0099671</name>
</gene>
<feature type="region of interest" description="Disordered" evidence="1">
    <location>
        <begin position="1"/>
        <end position="21"/>
    </location>
</feature>
<keyword evidence="3" id="KW-1185">Reference proteome</keyword>
<dbReference type="EMBL" id="LXQA010949992">
    <property type="protein sequence ID" value="MCI78401.1"/>
    <property type="molecule type" value="Genomic_DNA"/>
</dbReference>
<protein>
    <submittedName>
        <fullName evidence="2">Uncharacterized protein</fullName>
    </submittedName>
</protein>
<evidence type="ECO:0000313" key="2">
    <source>
        <dbReference type="EMBL" id="MCI78401.1"/>
    </source>
</evidence>
<name>A0A392UU27_9FABA</name>
<proteinExistence type="predicted"/>
<evidence type="ECO:0000256" key="1">
    <source>
        <dbReference type="SAM" id="MobiDB-lite"/>
    </source>
</evidence>
<comment type="caution">
    <text evidence="2">The sequence shown here is derived from an EMBL/GenBank/DDBJ whole genome shotgun (WGS) entry which is preliminary data.</text>
</comment>
<dbReference type="AlphaFoldDB" id="A0A392UU27"/>